<dbReference type="Proteomes" id="UP001153269">
    <property type="component" value="Unassembled WGS sequence"/>
</dbReference>
<gene>
    <name evidence="1" type="ORF">PLEPLA_LOCUS2996</name>
</gene>
<accession>A0A9N7TLL3</accession>
<protein>
    <submittedName>
        <fullName evidence="1">Uncharacterized protein</fullName>
    </submittedName>
</protein>
<name>A0A9N7TLL3_PLEPL</name>
<evidence type="ECO:0000313" key="2">
    <source>
        <dbReference type="Proteomes" id="UP001153269"/>
    </source>
</evidence>
<organism evidence="1 2">
    <name type="scientific">Pleuronectes platessa</name>
    <name type="common">European plaice</name>
    <dbReference type="NCBI Taxonomy" id="8262"/>
    <lineage>
        <taxon>Eukaryota</taxon>
        <taxon>Metazoa</taxon>
        <taxon>Chordata</taxon>
        <taxon>Craniata</taxon>
        <taxon>Vertebrata</taxon>
        <taxon>Euteleostomi</taxon>
        <taxon>Actinopterygii</taxon>
        <taxon>Neopterygii</taxon>
        <taxon>Teleostei</taxon>
        <taxon>Neoteleostei</taxon>
        <taxon>Acanthomorphata</taxon>
        <taxon>Carangaria</taxon>
        <taxon>Pleuronectiformes</taxon>
        <taxon>Pleuronectoidei</taxon>
        <taxon>Pleuronectidae</taxon>
        <taxon>Pleuronectes</taxon>
    </lineage>
</organism>
<proteinExistence type="predicted"/>
<evidence type="ECO:0000313" key="1">
    <source>
        <dbReference type="EMBL" id="CAB1415280.1"/>
    </source>
</evidence>
<sequence>MLQDGQVPVRARQNVFRSLGATYASCNQPPVVVIAGCRDKWTEFAAQQTAAMRGAERRGSWVKTRAALKSQLPAMYTSPPPPPSSSTISPSLLSNMALILV</sequence>
<dbReference type="AlphaFoldDB" id="A0A9N7TLL3"/>
<comment type="caution">
    <text evidence="1">The sequence shown here is derived from an EMBL/GenBank/DDBJ whole genome shotgun (WGS) entry which is preliminary data.</text>
</comment>
<dbReference type="EMBL" id="CADEAL010000148">
    <property type="protein sequence ID" value="CAB1415280.1"/>
    <property type="molecule type" value="Genomic_DNA"/>
</dbReference>
<keyword evidence="2" id="KW-1185">Reference proteome</keyword>
<reference evidence="1" key="1">
    <citation type="submission" date="2020-03" db="EMBL/GenBank/DDBJ databases">
        <authorList>
            <person name="Weist P."/>
        </authorList>
    </citation>
    <scope>NUCLEOTIDE SEQUENCE</scope>
</reference>